<proteinExistence type="predicted"/>
<feature type="domain" description="Copper amine oxidase-like N-terminal" evidence="2">
    <location>
        <begin position="36"/>
        <end position="141"/>
    </location>
</feature>
<accession>A0ABX1XS33</accession>
<dbReference type="Pfam" id="PF09826">
    <property type="entry name" value="Beta_propel"/>
    <property type="match status" value="1"/>
</dbReference>
<dbReference type="InterPro" id="IPR019198">
    <property type="entry name" value="Beta_propeller_containing"/>
</dbReference>
<dbReference type="InterPro" id="IPR012854">
    <property type="entry name" value="Cu_amine_oxidase-like_N"/>
</dbReference>
<dbReference type="Gene3D" id="3.30.457.10">
    <property type="entry name" value="Copper amine oxidase-like, N-terminal domain"/>
    <property type="match status" value="1"/>
</dbReference>
<protein>
    <recommendedName>
        <fullName evidence="2">Copper amine oxidase-like N-terminal domain-containing protein</fullName>
    </recommendedName>
</protein>
<evidence type="ECO:0000259" key="2">
    <source>
        <dbReference type="Pfam" id="PF07833"/>
    </source>
</evidence>
<evidence type="ECO:0000256" key="1">
    <source>
        <dbReference type="SAM" id="SignalP"/>
    </source>
</evidence>
<evidence type="ECO:0000313" key="4">
    <source>
        <dbReference type="Proteomes" id="UP000616779"/>
    </source>
</evidence>
<dbReference type="Pfam" id="PF07833">
    <property type="entry name" value="Cu_amine_oxidN1"/>
    <property type="match status" value="1"/>
</dbReference>
<reference evidence="3 4" key="1">
    <citation type="submission" date="2019-10" db="EMBL/GenBank/DDBJ databases">
        <title>Description of Paenibacillus terrestris sp. nov.</title>
        <authorList>
            <person name="Carlier A."/>
            <person name="Qi S."/>
        </authorList>
    </citation>
    <scope>NUCLEOTIDE SEQUENCE [LARGE SCALE GENOMIC DNA]</scope>
    <source>
        <strain evidence="3 4">LMG 31458</strain>
    </source>
</reference>
<dbReference type="InterPro" id="IPR036582">
    <property type="entry name" value="Mao_N_sf"/>
</dbReference>
<keyword evidence="1" id="KW-0732">Signal</keyword>
<dbReference type="Proteomes" id="UP000616779">
    <property type="component" value="Unassembled WGS sequence"/>
</dbReference>
<feature type="chain" id="PRO_5046128961" description="Copper amine oxidase-like N-terminal domain-containing protein" evidence="1">
    <location>
        <begin position="21"/>
        <end position="807"/>
    </location>
</feature>
<evidence type="ECO:0000313" key="3">
    <source>
        <dbReference type="EMBL" id="NOU71094.1"/>
    </source>
</evidence>
<dbReference type="RefSeq" id="WP_171642174.1">
    <property type="nucleotide sequence ID" value="NZ_WHOA01000039.1"/>
</dbReference>
<keyword evidence="4" id="KW-1185">Reference proteome</keyword>
<sequence length="807" mass="88960">MKKKGLVAGLLLSATILTSAFVPVTTNADQAPVVRFEGQPIAFSLQPKLIDGILMASVRDLAKALSMEVTWNAAERLAVVTGNGFELKLPLNSDYAYVNGKANTIYGSTQMVDGSMYVPLRFFMESANHVVRWDSATSSVNVTKQADSLPVVGTYDHLVTLLTQNESSGSAKVTLTTTTSKQAKSESFGNASAPTSDSVSVVVQDSASVAVPSYSGTNVQVQGVDESDVVKTDGKYIYTVNKQRIVVTQAYPADQMKVLSILDFPGNQDTQFQPSEIYVDDKYLIVLGNSYQNYKPIPYNSAGGVTGKKMILPMRSQGTAKVMVYDLTDRSSLKLLKEAELEGNYVSSRKIGSSLYFISNKYVNYYQYREMTDKEEAKTGLVPAYRDSAAGDSFTSIPLNQVYYLPKALDPNYVLIGGINLNELKQTMNVTSYLGSGQNVYASEENLYIAVTNYEQMRIQPMRMPAGDSAQGIRVGEPNGASPPVEPPQQETIIYQFGLNAGKGEYKHTGKVPGRLLNQFSMDEHNGHFRLATTTGEMGRTDEGISKNHVFILDANLKEKGKIENIAPGERIYSTRFMGDRAYMVTFKNTDPLFVIDLKDPAEPKLLGALKIPGYSDYLHPYDENHIIGFGKDTTEVDNKNPNGPQSIAYYQGMKVALFDVTDVNNPKEKFKELIGDRGTDSEVLHNHRALLFNKEKNLLSFPVNVMKIDSNQTTNNSKKPASAYGNFAFQGAYVYNLDLEKGFQFRGGITHLTQEDLQKAGQYVYAGDKQVQRVLYIGETLYTVSNGFIKANDLSTLQEKNSVVIP</sequence>
<name>A0ABX1XS33_9BACL</name>
<dbReference type="SUPFAM" id="SSF55383">
    <property type="entry name" value="Copper amine oxidase, domain N"/>
    <property type="match status" value="1"/>
</dbReference>
<comment type="caution">
    <text evidence="3">The sequence shown here is derived from an EMBL/GenBank/DDBJ whole genome shotgun (WGS) entry which is preliminary data.</text>
</comment>
<feature type="signal peptide" evidence="1">
    <location>
        <begin position="1"/>
        <end position="20"/>
    </location>
</feature>
<dbReference type="EMBL" id="WHOA01000039">
    <property type="protein sequence ID" value="NOU71094.1"/>
    <property type="molecule type" value="Genomic_DNA"/>
</dbReference>
<organism evidence="3 4">
    <name type="scientific">Paenibacillus phytorum</name>
    <dbReference type="NCBI Taxonomy" id="2654977"/>
    <lineage>
        <taxon>Bacteria</taxon>
        <taxon>Bacillati</taxon>
        <taxon>Bacillota</taxon>
        <taxon>Bacilli</taxon>
        <taxon>Bacillales</taxon>
        <taxon>Paenibacillaceae</taxon>
        <taxon>Paenibacillus</taxon>
    </lineage>
</organism>
<gene>
    <name evidence="3" type="ORF">GC098_06570</name>
</gene>